<evidence type="ECO:0000256" key="3">
    <source>
        <dbReference type="ARBA" id="ARBA00022694"/>
    </source>
</evidence>
<keyword evidence="6" id="KW-1185">Reference proteome</keyword>
<comment type="subcellular location">
    <subcellularLocation>
        <location evidence="1">Nucleus</location>
    </subcellularLocation>
</comment>
<comment type="similarity">
    <text evidence="2">Belongs to the eukaryotic/archaeal RNase P protein component 3 family.</text>
</comment>
<feature type="compositionally biased region" description="Basic and acidic residues" evidence="4">
    <location>
        <begin position="258"/>
        <end position="269"/>
    </location>
</feature>
<name>A0AAN8JM68_PATCE</name>
<sequence>MAAFSDFNLMCEDKTKILGLLKTARKLGYDCVAINNDVPDFLEVGKKIKHQKVTSPEEIKPETAIIQKIQDSGRPLRILSRFTTTINNNLNSTKLNTPEIQCYDIVAVRPTTDALFQNACRVLDIDVISLNLTEKLPFYLKRSSINVAIERGLYFEIMYSPAIRDQTMRRYIISNACDLVRVTKGKNVIITSGTDKSIELRGPYDIANLAQLFGMTFDQAKDAVSRNCRSLMMHAESRRAVKSTMNYTRLVPENTEQQDEKKTFKRTAEDTNNSNKKTKKQKQEAAS</sequence>
<dbReference type="AlphaFoldDB" id="A0AAN8JM68"/>
<dbReference type="GO" id="GO:0003723">
    <property type="term" value="F:RNA binding"/>
    <property type="evidence" value="ECO:0007669"/>
    <property type="project" value="TreeGrafter"/>
</dbReference>
<evidence type="ECO:0000256" key="1">
    <source>
        <dbReference type="ARBA" id="ARBA00004123"/>
    </source>
</evidence>
<evidence type="ECO:0000256" key="4">
    <source>
        <dbReference type="SAM" id="MobiDB-lite"/>
    </source>
</evidence>
<comment type="caution">
    <text evidence="5">The sequence shown here is derived from an EMBL/GenBank/DDBJ whole genome shotgun (WGS) entry which is preliminary data.</text>
</comment>
<dbReference type="GO" id="GO:0005655">
    <property type="term" value="C:nucleolar ribonuclease P complex"/>
    <property type="evidence" value="ECO:0007669"/>
    <property type="project" value="TreeGrafter"/>
</dbReference>
<dbReference type="SUPFAM" id="SSF89550">
    <property type="entry name" value="PHP domain-like"/>
    <property type="match status" value="1"/>
</dbReference>
<dbReference type="Proteomes" id="UP001347796">
    <property type="component" value="Unassembled WGS sequence"/>
</dbReference>
<dbReference type="EMBL" id="JAZGQO010000009">
    <property type="protein sequence ID" value="KAK6177935.1"/>
    <property type="molecule type" value="Genomic_DNA"/>
</dbReference>
<feature type="region of interest" description="Disordered" evidence="4">
    <location>
        <begin position="247"/>
        <end position="287"/>
    </location>
</feature>
<gene>
    <name evidence="5" type="ORF">SNE40_012797</name>
</gene>
<organism evidence="5 6">
    <name type="scientific">Patella caerulea</name>
    <name type="common">Rayed Mediterranean limpet</name>
    <dbReference type="NCBI Taxonomy" id="87958"/>
    <lineage>
        <taxon>Eukaryota</taxon>
        <taxon>Metazoa</taxon>
        <taxon>Spiralia</taxon>
        <taxon>Lophotrochozoa</taxon>
        <taxon>Mollusca</taxon>
        <taxon>Gastropoda</taxon>
        <taxon>Patellogastropoda</taxon>
        <taxon>Patelloidea</taxon>
        <taxon>Patellidae</taxon>
        <taxon>Patella</taxon>
    </lineage>
</organism>
<protein>
    <submittedName>
        <fullName evidence="5">Uncharacterized protein</fullName>
    </submittedName>
</protein>
<dbReference type="InterPro" id="IPR002738">
    <property type="entry name" value="RNase_P_p30"/>
</dbReference>
<accession>A0AAN8JM68</accession>
<reference evidence="5 6" key="1">
    <citation type="submission" date="2024-01" db="EMBL/GenBank/DDBJ databases">
        <title>The genome of the rayed Mediterranean limpet Patella caerulea (Linnaeus, 1758).</title>
        <authorList>
            <person name="Anh-Thu Weber A."/>
            <person name="Halstead-Nussloch G."/>
        </authorList>
    </citation>
    <scope>NUCLEOTIDE SEQUENCE [LARGE SCALE GENOMIC DNA]</scope>
    <source>
        <strain evidence="5">AATW-2023a</strain>
        <tissue evidence="5">Whole specimen</tissue>
    </source>
</reference>
<dbReference type="Gene3D" id="3.20.20.140">
    <property type="entry name" value="Metal-dependent hydrolases"/>
    <property type="match status" value="1"/>
</dbReference>
<proteinExistence type="inferred from homology"/>
<evidence type="ECO:0000313" key="5">
    <source>
        <dbReference type="EMBL" id="KAK6177935.1"/>
    </source>
</evidence>
<keyword evidence="3" id="KW-0819">tRNA processing</keyword>
<dbReference type="PANTHER" id="PTHR13031:SF0">
    <property type="entry name" value="RIBONUCLEASE P PROTEIN SUBUNIT P30"/>
    <property type="match status" value="1"/>
</dbReference>
<dbReference type="GO" id="GO:0008033">
    <property type="term" value="P:tRNA processing"/>
    <property type="evidence" value="ECO:0007669"/>
    <property type="project" value="UniProtKB-KW"/>
</dbReference>
<evidence type="ECO:0000256" key="2">
    <source>
        <dbReference type="ARBA" id="ARBA00007331"/>
    </source>
</evidence>
<evidence type="ECO:0000313" key="6">
    <source>
        <dbReference type="Proteomes" id="UP001347796"/>
    </source>
</evidence>
<dbReference type="PANTHER" id="PTHR13031">
    <property type="entry name" value="RIBONUCLEASE P SUBUNIT P30"/>
    <property type="match status" value="1"/>
</dbReference>
<dbReference type="Pfam" id="PF01876">
    <property type="entry name" value="RNase_P_p30"/>
    <property type="match status" value="1"/>
</dbReference>
<dbReference type="InterPro" id="IPR016195">
    <property type="entry name" value="Pol/histidinol_Pase-like"/>
</dbReference>